<dbReference type="PANTHER" id="PTHR43133">
    <property type="entry name" value="RNA POLYMERASE ECF-TYPE SIGMA FACTO"/>
    <property type="match status" value="1"/>
</dbReference>
<dbReference type="InterPro" id="IPR039425">
    <property type="entry name" value="RNA_pol_sigma-70-like"/>
</dbReference>
<reference evidence="9 10" key="1">
    <citation type="submission" date="2021-12" db="EMBL/GenBank/DDBJ databases">
        <title>Discovery of the Pendulisporaceae a myxobacterial family with distinct sporulation behavior and unique specialized metabolism.</title>
        <authorList>
            <person name="Garcia R."/>
            <person name="Popoff A."/>
            <person name="Bader C.D."/>
            <person name="Loehr J."/>
            <person name="Walesch S."/>
            <person name="Walt C."/>
            <person name="Boldt J."/>
            <person name="Bunk B."/>
            <person name="Haeckl F.J.F.P.J."/>
            <person name="Gunesch A.P."/>
            <person name="Birkelbach J."/>
            <person name="Nuebel U."/>
            <person name="Pietschmann T."/>
            <person name="Bach T."/>
            <person name="Mueller R."/>
        </authorList>
    </citation>
    <scope>NUCLEOTIDE SEQUENCE [LARGE SCALE GENOMIC DNA]</scope>
    <source>
        <strain evidence="9 10">MSr11954</strain>
    </source>
</reference>
<feature type="domain" description="RNA polymerase sigma-70 region 2" evidence="7">
    <location>
        <begin position="15"/>
        <end position="82"/>
    </location>
</feature>
<evidence type="ECO:0000256" key="3">
    <source>
        <dbReference type="ARBA" id="ARBA00023082"/>
    </source>
</evidence>
<dbReference type="RefSeq" id="WP_394823207.1">
    <property type="nucleotide sequence ID" value="NZ_CP089984.1"/>
</dbReference>
<dbReference type="InterPro" id="IPR007627">
    <property type="entry name" value="RNA_pol_sigma70_r2"/>
</dbReference>
<feature type="domain" description="RNA polymerase sigma factor 70 region 4 type 2" evidence="8">
    <location>
        <begin position="110"/>
        <end position="160"/>
    </location>
</feature>
<protein>
    <submittedName>
        <fullName evidence="9">RNA polymerase sigma factor</fullName>
    </submittedName>
</protein>
<dbReference type="Proteomes" id="UP001370348">
    <property type="component" value="Chromosome"/>
</dbReference>
<name>A0ABZ2LRR6_9BACT</name>
<comment type="similarity">
    <text evidence="1">Belongs to the sigma-70 factor family. ECF subfamily.</text>
</comment>
<dbReference type="InterPro" id="IPR013325">
    <property type="entry name" value="RNA_pol_sigma_r2"/>
</dbReference>
<dbReference type="SUPFAM" id="SSF88946">
    <property type="entry name" value="Sigma2 domain of RNA polymerase sigma factors"/>
    <property type="match status" value="1"/>
</dbReference>
<keyword evidence="3" id="KW-0731">Sigma factor</keyword>
<dbReference type="PANTHER" id="PTHR43133:SF8">
    <property type="entry name" value="RNA POLYMERASE SIGMA FACTOR HI_1459-RELATED"/>
    <property type="match status" value="1"/>
</dbReference>
<dbReference type="InterPro" id="IPR036388">
    <property type="entry name" value="WH-like_DNA-bd_sf"/>
</dbReference>
<evidence type="ECO:0000256" key="4">
    <source>
        <dbReference type="ARBA" id="ARBA00023125"/>
    </source>
</evidence>
<dbReference type="Pfam" id="PF04542">
    <property type="entry name" value="Sigma70_r2"/>
    <property type="match status" value="1"/>
</dbReference>
<dbReference type="SUPFAM" id="SSF88659">
    <property type="entry name" value="Sigma3 and sigma4 domains of RNA polymerase sigma factors"/>
    <property type="match status" value="1"/>
</dbReference>
<keyword evidence="2" id="KW-0805">Transcription regulation</keyword>
<keyword evidence="10" id="KW-1185">Reference proteome</keyword>
<keyword evidence="4" id="KW-0238">DNA-binding</keyword>
<evidence type="ECO:0000313" key="10">
    <source>
        <dbReference type="Proteomes" id="UP001370348"/>
    </source>
</evidence>
<evidence type="ECO:0000256" key="6">
    <source>
        <dbReference type="SAM" id="MobiDB-lite"/>
    </source>
</evidence>
<feature type="region of interest" description="Disordered" evidence="6">
    <location>
        <begin position="171"/>
        <end position="193"/>
    </location>
</feature>
<dbReference type="NCBIfam" id="TIGR02937">
    <property type="entry name" value="sigma70-ECF"/>
    <property type="match status" value="1"/>
</dbReference>
<proteinExistence type="inferred from homology"/>
<dbReference type="Pfam" id="PF08281">
    <property type="entry name" value="Sigma70_r4_2"/>
    <property type="match status" value="1"/>
</dbReference>
<dbReference type="CDD" id="cd06171">
    <property type="entry name" value="Sigma70_r4"/>
    <property type="match status" value="1"/>
</dbReference>
<organism evidence="9 10">
    <name type="scientific">Pendulispora albinea</name>
    <dbReference type="NCBI Taxonomy" id="2741071"/>
    <lineage>
        <taxon>Bacteria</taxon>
        <taxon>Pseudomonadati</taxon>
        <taxon>Myxococcota</taxon>
        <taxon>Myxococcia</taxon>
        <taxon>Myxococcales</taxon>
        <taxon>Sorangiineae</taxon>
        <taxon>Pendulisporaceae</taxon>
        <taxon>Pendulispora</taxon>
    </lineage>
</organism>
<evidence type="ECO:0000256" key="1">
    <source>
        <dbReference type="ARBA" id="ARBA00010641"/>
    </source>
</evidence>
<dbReference type="InterPro" id="IPR014284">
    <property type="entry name" value="RNA_pol_sigma-70_dom"/>
</dbReference>
<keyword evidence="5" id="KW-0804">Transcription</keyword>
<feature type="compositionally biased region" description="Basic and acidic residues" evidence="6">
    <location>
        <begin position="182"/>
        <end position="193"/>
    </location>
</feature>
<evidence type="ECO:0000256" key="2">
    <source>
        <dbReference type="ARBA" id="ARBA00023015"/>
    </source>
</evidence>
<dbReference type="Gene3D" id="1.10.1740.10">
    <property type="match status" value="1"/>
</dbReference>
<evidence type="ECO:0000256" key="5">
    <source>
        <dbReference type="ARBA" id="ARBA00023163"/>
    </source>
</evidence>
<gene>
    <name evidence="9" type="ORF">LZC94_37870</name>
</gene>
<dbReference type="InterPro" id="IPR013249">
    <property type="entry name" value="RNA_pol_sigma70_r4_t2"/>
</dbReference>
<dbReference type="EMBL" id="CP089984">
    <property type="protein sequence ID" value="WXB13593.1"/>
    <property type="molecule type" value="Genomic_DNA"/>
</dbReference>
<evidence type="ECO:0000313" key="9">
    <source>
        <dbReference type="EMBL" id="WXB13593.1"/>
    </source>
</evidence>
<evidence type="ECO:0000259" key="8">
    <source>
        <dbReference type="Pfam" id="PF08281"/>
    </source>
</evidence>
<accession>A0ABZ2LRR6</accession>
<dbReference type="Gene3D" id="1.10.10.10">
    <property type="entry name" value="Winged helix-like DNA-binding domain superfamily/Winged helix DNA-binding domain"/>
    <property type="match status" value="1"/>
</dbReference>
<dbReference type="InterPro" id="IPR013324">
    <property type="entry name" value="RNA_pol_sigma_r3/r4-like"/>
</dbReference>
<sequence>MRAYVAGDAAAFDELFRRHAPALGRMLRRGLTSDDAGELLQQTFLQVHRSRHDFRAGARVAPWFYTIALNVKRQHLRTLRRRGLREDRTGEDIDAVPAPQANPPAHEPRIASMLAELPPEQREILELHYVEELPFQRVAEKIGISVGAVRVRAHRAYLRLRATFAGSAGEADAIDAISETGATDKTKKERSKT</sequence>
<evidence type="ECO:0000259" key="7">
    <source>
        <dbReference type="Pfam" id="PF04542"/>
    </source>
</evidence>